<reference evidence="3" key="1">
    <citation type="journal article" date="2020" name="Stud. Mycol.">
        <title>101 Dothideomycetes genomes: a test case for predicting lifestyles and emergence of pathogens.</title>
        <authorList>
            <person name="Haridas S."/>
            <person name="Albert R."/>
            <person name="Binder M."/>
            <person name="Bloem J."/>
            <person name="Labutti K."/>
            <person name="Salamov A."/>
            <person name="Andreopoulos B."/>
            <person name="Baker S."/>
            <person name="Barry K."/>
            <person name="Bills G."/>
            <person name="Bluhm B."/>
            <person name="Cannon C."/>
            <person name="Castanera R."/>
            <person name="Culley D."/>
            <person name="Daum C."/>
            <person name="Ezra D."/>
            <person name="Gonzalez J."/>
            <person name="Henrissat B."/>
            <person name="Kuo A."/>
            <person name="Liang C."/>
            <person name="Lipzen A."/>
            <person name="Lutzoni F."/>
            <person name="Magnuson J."/>
            <person name="Mondo S."/>
            <person name="Nolan M."/>
            <person name="Ohm R."/>
            <person name="Pangilinan J."/>
            <person name="Park H.-J."/>
            <person name="Ramirez L."/>
            <person name="Alfaro M."/>
            <person name="Sun H."/>
            <person name="Tritt A."/>
            <person name="Yoshinaga Y."/>
            <person name="Zwiers L.-H."/>
            <person name="Turgeon B."/>
            <person name="Goodwin S."/>
            <person name="Spatafora J."/>
            <person name="Crous P."/>
            <person name="Grigoriev I."/>
        </authorList>
    </citation>
    <scope>NUCLEOTIDE SEQUENCE</scope>
    <source>
        <strain evidence="3">HMLAC05119</strain>
    </source>
</reference>
<evidence type="ECO:0000313" key="3">
    <source>
        <dbReference type="EMBL" id="KAF1912735.1"/>
    </source>
</evidence>
<proteinExistence type="predicted"/>
<name>A0A6A5QB43_AMPQU</name>
<keyword evidence="2" id="KW-0472">Membrane</keyword>
<feature type="region of interest" description="Disordered" evidence="1">
    <location>
        <begin position="221"/>
        <end position="241"/>
    </location>
</feature>
<feature type="compositionally biased region" description="Gly residues" evidence="1">
    <location>
        <begin position="411"/>
        <end position="422"/>
    </location>
</feature>
<feature type="region of interest" description="Disordered" evidence="1">
    <location>
        <begin position="302"/>
        <end position="336"/>
    </location>
</feature>
<dbReference type="EMBL" id="ML979139">
    <property type="protein sequence ID" value="KAF1912735.1"/>
    <property type="molecule type" value="Genomic_DNA"/>
</dbReference>
<evidence type="ECO:0000256" key="2">
    <source>
        <dbReference type="SAM" id="Phobius"/>
    </source>
</evidence>
<feature type="compositionally biased region" description="Polar residues" evidence="1">
    <location>
        <begin position="161"/>
        <end position="170"/>
    </location>
</feature>
<dbReference type="OrthoDB" id="3798381at2759"/>
<evidence type="ECO:0000256" key="1">
    <source>
        <dbReference type="SAM" id="MobiDB-lite"/>
    </source>
</evidence>
<keyword evidence="2" id="KW-0812">Transmembrane</keyword>
<feature type="region of interest" description="Disordered" evidence="1">
    <location>
        <begin position="400"/>
        <end position="422"/>
    </location>
</feature>
<gene>
    <name evidence="3" type="ORF">BDU57DRAFT_597280</name>
</gene>
<evidence type="ECO:0000313" key="4">
    <source>
        <dbReference type="Proteomes" id="UP000800096"/>
    </source>
</evidence>
<dbReference type="Proteomes" id="UP000800096">
    <property type="component" value="Unassembled WGS sequence"/>
</dbReference>
<keyword evidence="2" id="KW-1133">Transmembrane helix</keyword>
<sequence length="422" mass="46771">MPAGVVFVTATDYVTVYPTESETVFIASSTLSGSASTTLLQSAELLSSTIPTTTPQSKTPLQTLETASRIPTMTGISTLQSGFATPITSSEIKPWSDQMASLSLAAVILMVWLLISLLMYALYQRFRGKCHNCARSEQELEKWRKGDLKVITKDMVKSRESLNSQGSFSRSKLAPNGANEDLEEGNTDAERQAAREEALAVLTRPGSVFLKPSLWERTKGMMKPKGKQVEPSPERPPTIGDRFFTLPDVKTTAPLTPKTDYMLPQTRYEPPPTVDYALDPIINRSYSPPSPSVYSRATDYPIKRPGPQQSEHYVPTAPLRSPSREDSNAPKNTYSTYMRDEWRPPHLRPKVVDEGSVVSSTLNIGNPRHRARYDKAQRDMQRGSIADSELQKAVRDVNIIEKQMRGRRRSGGYGGLGEPGKS</sequence>
<feature type="transmembrane region" description="Helical" evidence="2">
    <location>
        <begin position="102"/>
        <end position="123"/>
    </location>
</feature>
<keyword evidence="4" id="KW-1185">Reference proteome</keyword>
<accession>A0A6A5QB43</accession>
<protein>
    <submittedName>
        <fullName evidence="3">Uncharacterized protein</fullName>
    </submittedName>
</protein>
<organism evidence="3 4">
    <name type="scientific">Ampelomyces quisqualis</name>
    <name type="common">Powdery mildew agent</name>
    <dbReference type="NCBI Taxonomy" id="50730"/>
    <lineage>
        <taxon>Eukaryota</taxon>
        <taxon>Fungi</taxon>
        <taxon>Dikarya</taxon>
        <taxon>Ascomycota</taxon>
        <taxon>Pezizomycotina</taxon>
        <taxon>Dothideomycetes</taxon>
        <taxon>Pleosporomycetidae</taxon>
        <taxon>Pleosporales</taxon>
        <taxon>Pleosporineae</taxon>
        <taxon>Phaeosphaeriaceae</taxon>
        <taxon>Ampelomyces</taxon>
    </lineage>
</organism>
<feature type="region of interest" description="Disordered" evidence="1">
    <location>
        <begin position="161"/>
        <end position="187"/>
    </location>
</feature>
<dbReference type="AlphaFoldDB" id="A0A6A5QB43"/>